<evidence type="ECO:0000313" key="3">
    <source>
        <dbReference type="Proteomes" id="UP000552097"/>
    </source>
</evidence>
<protein>
    <recommendedName>
        <fullName evidence="4">DUF3558 domain-containing protein</fullName>
    </recommendedName>
</protein>
<comment type="caution">
    <text evidence="2">The sequence shown here is derived from an EMBL/GenBank/DDBJ whole genome shotgun (WGS) entry which is preliminary data.</text>
</comment>
<feature type="signal peptide" evidence="1">
    <location>
        <begin position="1"/>
        <end position="17"/>
    </location>
</feature>
<keyword evidence="3" id="KW-1185">Reference proteome</keyword>
<dbReference type="AlphaFoldDB" id="A0A7W9M0K0"/>
<dbReference type="Proteomes" id="UP000552097">
    <property type="component" value="Unassembled WGS sequence"/>
</dbReference>
<evidence type="ECO:0008006" key="4">
    <source>
        <dbReference type="Google" id="ProtNLM"/>
    </source>
</evidence>
<accession>A0A7W9M0K0</accession>
<gene>
    <name evidence="2" type="ORF">F4560_002803</name>
</gene>
<dbReference type="PROSITE" id="PS51257">
    <property type="entry name" value="PROKAR_LIPOPROTEIN"/>
    <property type="match status" value="1"/>
</dbReference>
<evidence type="ECO:0000313" key="2">
    <source>
        <dbReference type="EMBL" id="MBB5803035.1"/>
    </source>
</evidence>
<dbReference type="RefSeq" id="WP_184920140.1">
    <property type="nucleotide sequence ID" value="NZ_JACHMO010000001.1"/>
</dbReference>
<organism evidence="2 3">
    <name type="scientific">Saccharothrix ecbatanensis</name>
    <dbReference type="NCBI Taxonomy" id="1105145"/>
    <lineage>
        <taxon>Bacteria</taxon>
        <taxon>Bacillati</taxon>
        <taxon>Actinomycetota</taxon>
        <taxon>Actinomycetes</taxon>
        <taxon>Pseudonocardiales</taxon>
        <taxon>Pseudonocardiaceae</taxon>
        <taxon>Saccharothrix</taxon>
    </lineage>
</organism>
<evidence type="ECO:0000256" key="1">
    <source>
        <dbReference type="SAM" id="SignalP"/>
    </source>
</evidence>
<feature type="chain" id="PRO_5031217792" description="DUF3558 domain-containing protein" evidence="1">
    <location>
        <begin position="18"/>
        <end position="323"/>
    </location>
</feature>
<proteinExistence type="predicted"/>
<name>A0A7W9M0K0_9PSEU</name>
<sequence>MAVLSRVIALVAVGVLAACTSRVGGVPVADGTVPPAAEELTAESVFDDFTMVNPCSLTEPSVFENFGSAGFGAPESTLDYCTIIVKLATGAQATVNVGQFGELEATPELEGKRVRDVERGLWVGQHSDDPSFCTQLLVFPDGVTMEVRAYESAGEVDTCPIVEAGVDYAIEVVLNDGVSHRSPATNSLVSVDPCSLIDDKDVTAIPGLRGVREPADYPGKHSCYWDGGKTVGMAVTFGAGPKPRDDNAESVAGRPTVVIPVEVEARSYCSVRTAHIPFTEVNGVEDYFEVARVFVRLPPGQSAAACTAARALAEAVWPKLPRM</sequence>
<dbReference type="EMBL" id="JACHMO010000001">
    <property type="protein sequence ID" value="MBB5803035.1"/>
    <property type="molecule type" value="Genomic_DNA"/>
</dbReference>
<reference evidence="2 3" key="1">
    <citation type="submission" date="2020-08" db="EMBL/GenBank/DDBJ databases">
        <title>Sequencing the genomes of 1000 actinobacteria strains.</title>
        <authorList>
            <person name="Klenk H.-P."/>
        </authorList>
    </citation>
    <scope>NUCLEOTIDE SEQUENCE [LARGE SCALE GENOMIC DNA]</scope>
    <source>
        <strain evidence="2 3">DSM 45486</strain>
    </source>
</reference>
<keyword evidence="1" id="KW-0732">Signal</keyword>